<sequence>MLPLQAPGRKGGHRVGHLQQSRKMQGRGVRSTGARDTLNLPNPELSTCRRGEGRAWLSSSHSSMGEYGQPMPAGCRPPHRGSERSDVLGTRLGEQQAGRSSEVGRRGRPAAVPSGSPFHPECCLCPAPSP</sequence>
<keyword evidence="3" id="KW-1185">Reference proteome</keyword>
<dbReference type="EMBL" id="JABWUV010000009">
    <property type="protein sequence ID" value="KAF6330401.1"/>
    <property type="molecule type" value="Genomic_DNA"/>
</dbReference>
<proteinExistence type="predicted"/>
<evidence type="ECO:0000313" key="3">
    <source>
        <dbReference type="Proteomes" id="UP000527355"/>
    </source>
</evidence>
<organism evidence="2 3">
    <name type="scientific">Myotis myotis</name>
    <name type="common">Greater mouse-eared bat</name>
    <name type="synonym">Vespertilio myotis</name>
    <dbReference type="NCBI Taxonomy" id="51298"/>
    <lineage>
        <taxon>Eukaryota</taxon>
        <taxon>Metazoa</taxon>
        <taxon>Chordata</taxon>
        <taxon>Craniata</taxon>
        <taxon>Vertebrata</taxon>
        <taxon>Euteleostomi</taxon>
        <taxon>Mammalia</taxon>
        <taxon>Eutheria</taxon>
        <taxon>Laurasiatheria</taxon>
        <taxon>Chiroptera</taxon>
        <taxon>Yangochiroptera</taxon>
        <taxon>Vespertilionidae</taxon>
        <taxon>Myotis</taxon>
    </lineage>
</organism>
<evidence type="ECO:0000256" key="1">
    <source>
        <dbReference type="SAM" id="MobiDB-lite"/>
    </source>
</evidence>
<comment type="caution">
    <text evidence="2">The sequence shown here is derived from an EMBL/GenBank/DDBJ whole genome shotgun (WGS) entry which is preliminary data.</text>
</comment>
<dbReference type="Proteomes" id="UP000527355">
    <property type="component" value="Unassembled WGS sequence"/>
</dbReference>
<protein>
    <submittedName>
        <fullName evidence="2">Uncharacterized protein</fullName>
    </submittedName>
</protein>
<evidence type="ECO:0000313" key="2">
    <source>
        <dbReference type="EMBL" id="KAF6330401.1"/>
    </source>
</evidence>
<accession>A0A7J7VZH9</accession>
<dbReference type="AlphaFoldDB" id="A0A7J7VZH9"/>
<name>A0A7J7VZH9_MYOMY</name>
<reference evidence="2 3" key="1">
    <citation type="journal article" date="2020" name="Nature">
        <title>Six reference-quality genomes reveal evolution of bat adaptations.</title>
        <authorList>
            <person name="Jebb D."/>
            <person name="Huang Z."/>
            <person name="Pippel M."/>
            <person name="Hughes G.M."/>
            <person name="Lavrichenko K."/>
            <person name="Devanna P."/>
            <person name="Winkler S."/>
            <person name="Jermiin L.S."/>
            <person name="Skirmuntt E.C."/>
            <person name="Katzourakis A."/>
            <person name="Burkitt-Gray L."/>
            <person name="Ray D.A."/>
            <person name="Sullivan K.A.M."/>
            <person name="Roscito J.G."/>
            <person name="Kirilenko B.M."/>
            <person name="Davalos L.M."/>
            <person name="Corthals A.P."/>
            <person name="Power M.L."/>
            <person name="Jones G."/>
            <person name="Ransome R.D."/>
            <person name="Dechmann D.K.N."/>
            <person name="Locatelli A.G."/>
            <person name="Puechmaille S.J."/>
            <person name="Fedrigo O."/>
            <person name="Jarvis E.D."/>
            <person name="Hiller M."/>
            <person name="Vernes S.C."/>
            <person name="Myers E.W."/>
            <person name="Teeling E.C."/>
        </authorList>
    </citation>
    <scope>NUCLEOTIDE SEQUENCE [LARGE SCALE GENOMIC DNA]</scope>
    <source>
        <strain evidence="2">MMyoMyo1</strain>
        <tissue evidence="2">Flight muscle</tissue>
    </source>
</reference>
<gene>
    <name evidence="2" type="ORF">mMyoMyo1_012391</name>
</gene>
<feature type="region of interest" description="Disordered" evidence="1">
    <location>
        <begin position="1"/>
        <end position="130"/>
    </location>
</feature>